<gene>
    <name evidence="2" type="ORF">ETD85_60200</name>
</gene>
<evidence type="ECO:0000313" key="3">
    <source>
        <dbReference type="Proteomes" id="UP000306628"/>
    </source>
</evidence>
<protein>
    <submittedName>
        <fullName evidence="2">Uncharacterized protein</fullName>
    </submittedName>
</protein>
<reference evidence="2 3" key="1">
    <citation type="submission" date="2019-05" db="EMBL/GenBank/DDBJ databases">
        <title>Draft genome sequence of Nonomuraea zeae DSM 100528.</title>
        <authorList>
            <person name="Saricaoglu S."/>
            <person name="Isik K."/>
        </authorList>
    </citation>
    <scope>NUCLEOTIDE SEQUENCE [LARGE SCALE GENOMIC DNA]</scope>
    <source>
        <strain evidence="2 3">DSM 100528</strain>
    </source>
</reference>
<dbReference type="RefSeq" id="WP_138698746.1">
    <property type="nucleotide sequence ID" value="NZ_JBHSAZ010000055.1"/>
</dbReference>
<organism evidence="2 3">
    <name type="scientific">Nonomuraea zeae</name>
    <dbReference type="NCBI Taxonomy" id="1642303"/>
    <lineage>
        <taxon>Bacteria</taxon>
        <taxon>Bacillati</taxon>
        <taxon>Actinomycetota</taxon>
        <taxon>Actinomycetes</taxon>
        <taxon>Streptosporangiales</taxon>
        <taxon>Streptosporangiaceae</taxon>
        <taxon>Nonomuraea</taxon>
    </lineage>
</organism>
<feature type="region of interest" description="Disordered" evidence="1">
    <location>
        <begin position="1"/>
        <end position="26"/>
    </location>
</feature>
<evidence type="ECO:0000313" key="2">
    <source>
        <dbReference type="EMBL" id="TMR10674.1"/>
    </source>
</evidence>
<comment type="caution">
    <text evidence="2">The sequence shown here is derived from an EMBL/GenBank/DDBJ whole genome shotgun (WGS) entry which is preliminary data.</text>
</comment>
<evidence type="ECO:0000256" key="1">
    <source>
        <dbReference type="SAM" id="MobiDB-lite"/>
    </source>
</evidence>
<keyword evidence="3" id="KW-1185">Reference proteome</keyword>
<sequence>MSSRRDSDVYRFGPPRSEPLDEAVPLPVYSPAGPVPGVDLYEVAALSAQQDGTLGWSTIGWPASQSDAEFIAKAYVARVDRLYQAAQVWHRGTVVGDYRRDDRRGQT</sequence>
<dbReference type="EMBL" id="VCKX01000510">
    <property type="protein sequence ID" value="TMR10674.1"/>
    <property type="molecule type" value="Genomic_DNA"/>
</dbReference>
<dbReference type="Proteomes" id="UP000306628">
    <property type="component" value="Unassembled WGS sequence"/>
</dbReference>
<dbReference type="AlphaFoldDB" id="A0A5S4F3H2"/>
<proteinExistence type="predicted"/>
<name>A0A5S4F3H2_9ACTN</name>
<accession>A0A5S4F3H2</accession>